<protein>
    <submittedName>
        <fullName evidence="1">Uncharacterized protein</fullName>
    </submittedName>
</protein>
<evidence type="ECO:0000313" key="1">
    <source>
        <dbReference type="EMBL" id="KAF6155531.1"/>
    </source>
</evidence>
<evidence type="ECO:0000313" key="2">
    <source>
        <dbReference type="Proteomes" id="UP000541444"/>
    </source>
</evidence>
<reference evidence="1 2" key="1">
    <citation type="journal article" date="2020" name="IScience">
        <title>Genome Sequencing of the Endangered Kingdonia uniflora (Circaeasteraceae, Ranunculales) Reveals Potential Mechanisms of Evolutionary Specialization.</title>
        <authorList>
            <person name="Sun Y."/>
            <person name="Deng T."/>
            <person name="Zhang A."/>
            <person name="Moore M.J."/>
            <person name="Landis J.B."/>
            <person name="Lin N."/>
            <person name="Zhang H."/>
            <person name="Zhang X."/>
            <person name="Huang J."/>
            <person name="Zhang X."/>
            <person name="Sun H."/>
            <person name="Wang H."/>
        </authorList>
    </citation>
    <scope>NUCLEOTIDE SEQUENCE [LARGE SCALE GENOMIC DNA]</scope>
    <source>
        <strain evidence="1">TB1705</strain>
        <tissue evidence="1">Leaf</tissue>
    </source>
</reference>
<organism evidence="1 2">
    <name type="scientific">Kingdonia uniflora</name>
    <dbReference type="NCBI Taxonomy" id="39325"/>
    <lineage>
        <taxon>Eukaryota</taxon>
        <taxon>Viridiplantae</taxon>
        <taxon>Streptophyta</taxon>
        <taxon>Embryophyta</taxon>
        <taxon>Tracheophyta</taxon>
        <taxon>Spermatophyta</taxon>
        <taxon>Magnoliopsida</taxon>
        <taxon>Ranunculales</taxon>
        <taxon>Circaeasteraceae</taxon>
        <taxon>Kingdonia</taxon>
    </lineage>
</organism>
<gene>
    <name evidence="1" type="ORF">GIB67_017886</name>
</gene>
<accession>A0A7J7MKX4</accession>
<sequence>MIEIGACPVQLNGNMWEVITVCDHLNEQWEKVGIVRRITPEDVLQFYGVKNFKASGGVKSKVERKKSLLDKVVEKEVELEFGLEGLDLSRKKRIDSSSIQTNPIKPSKVALKNMMKRMLKALSASGTTGSGEVAKDKWRRVKPSGGLGEKVTEGRPVTIDNLKEVEERARLAVLQGEADTSKMVARLVKGIWLGIEEEKSELKKAKSVLEKELARVKTEAMKEVGQLKASHVMAIANYSSR</sequence>
<dbReference type="Proteomes" id="UP000541444">
    <property type="component" value="Unassembled WGS sequence"/>
</dbReference>
<name>A0A7J7MKX4_9MAGN</name>
<dbReference type="AlphaFoldDB" id="A0A7J7MKX4"/>
<comment type="caution">
    <text evidence="1">The sequence shown here is derived from an EMBL/GenBank/DDBJ whole genome shotgun (WGS) entry which is preliminary data.</text>
</comment>
<keyword evidence="2" id="KW-1185">Reference proteome</keyword>
<proteinExistence type="predicted"/>
<dbReference type="EMBL" id="JACGCM010001420">
    <property type="protein sequence ID" value="KAF6155531.1"/>
    <property type="molecule type" value="Genomic_DNA"/>
</dbReference>